<reference evidence="1 2" key="1">
    <citation type="submission" date="2023-01" db="EMBL/GenBank/DDBJ databases">
        <title>Sporosarcina sp. nov., isolated from Korean tranditional fermented seafood 'Jeotgal'.</title>
        <authorList>
            <person name="Yang A.-I."/>
        </authorList>
    </citation>
    <scope>NUCLEOTIDE SEQUENCE [LARGE SCALE GENOMIC DNA]</scope>
    <source>
        <strain evidence="1 2">B2O-1</strain>
    </source>
</reference>
<organism evidence="1 2">
    <name type="scientific">Sporosarcina jeotgali</name>
    <dbReference type="NCBI Taxonomy" id="3020056"/>
    <lineage>
        <taxon>Bacteria</taxon>
        <taxon>Bacillati</taxon>
        <taxon>Bacillota</taxon>
        <taxon>Bacilli</taxon>
        <taxon>Bacillales</taxon>
        <taxon>Caryophanaceae</taxon>
        <taxon>Sporosarcina</taxon>
    </lineage>
</organism>
<sequence>MKRWRIPLAAMIAGILIVMVLAMPVKRAFTFTETRTDNPELVYLPIKDDSEFQIRYVHSIFLTNVYETYRVQSDNSLKFLTMRYEDVGIGLPAYAEEEETLSVTKDGIYTLTYKDKVIDSFVLYIGDVDAQLAFRYKGIEKDLKAYLERGHSYEFCVKKLTLYELMKGVNLNGKAKKRTESGTHNGSK</sequence>
<proteinExistence type="predicted"/>
<dbReference type="Pfam" id="PF08905">
    <property type="entry name" value="DUF1850"/>
    <property type="match status" value="1"/>
</dbReference>
<dbReference type="EMBL" id="CP116341">
    <property type="protein sequence ID" value="WOV85094.1"/>
    <property type="molecule type" value="Genomic_DNA"/>
</dbReference>
<accession>A0ABZ0KYN7</accession>
<gene>
    <name evidence="1" type="ORF">PGH26_03970</name>
</gene>
<evidence type="ECO:0000313" key="2">
    <source>
        <dbReference type="Proteomes" id="UP001303532"/>
    </source>
</evidence>
<dbReference type="RefSeq" id="WP_323692728.1">
    <property type="nucleotide sequence ID" value="NZ_CP116341.1"/>
</dbReference>
<dbReference type="InterPro" id="IPR015001">
    <property type="entry name" value="DUF1850"/>
</dbReference>
<keyword evidence="2" id="KW-1185">Reference proteome</keyword>
<protein>
    <submittedName>
        <fullName evidence="1">DUF1850 domain-containing protein</fullName>
    </submittedName>
</protein>
<evidence type="ECO:0000313" key="1">
    <source>
        <dbReference type="EMBL" id="WOV85094.1"/>
    </source>
</evidence>
<name>A0ABZ0KYN7_9BACL</name>
<dbReference type="Proteomes" id="UP001303532">
    <property type="component" value="Chromosome"/>
</dbReference>